<dbReference type="RefSeq" id="WP_413258560.1">
    <property type="nucleotide sequence ID" value="NZ_JBHFNS010000069.1"/>
</dbReference>
<protein>
    <submittedName>
        <fullName evidence="4">ABC transporter ATP-binding protein</fullName>
    </submittedName>
</protein>
<evidence type="ECO:0000256" key="1">
    <source>
        <dbReference type="ARBA" id="ARBA00022741"/>
    </source>
</evidence>
<keyword evidence="2 4" id="KW-0067">ATP-binding</keyword>
<evidence type="ECO:0000256" key="2">
    <source>
        <dbReference type="ARBA" id="ARBA00022840"/>
    </source>
</evidence>
<accession>A0ABV4YE08</accession>
<dbReference type="Pfam" id="PF00005">
    <property type="entry name" value="ABC_tran"/>
    <property type="match status" value="2"/>
</dbReference>
<evidence type="ECO:0000313" key="5">
    <source>
        <dbReference type="Proteomes" id="UP001576776"/>
    </source>
</evidence>
<name>A0ABV4YE08_9CYAN</name>
<dbReference type="InterPro" id="IPR050107">
    <property type="entry name" value="ABC_carbohydrate_import_ATPase"/>
</dbReference>
<dbReference type="PANTHER" id="PTHR43790:SF4">
    <property type="entry name" value="GUANOSINE IMPORT ATP-BINDING PROTEIN NUPO"/>
    <property type="match status" value="1"/>
</dbReference>
<dbReference type="PANTHER" id="PTHR43790">
    <property type="entry name" value="CARBOHYDRATE TRANSPORT ATP-BINDING PROTEIN MG119-RELATED"/>
    <property type="match status" value="1"/>
</dbReference>
<dbReference type="InterPro" id="IPR027417">
    <property type="entry name" value="P-loop_NTPase"/>
</dbReference>
<dbReference type="InterPro" id="IPR003439">
    <property type="entry name" value="ABC_transporter-like_ATP-bd"/>
</dbReference>
<dbReference type="PROSITE" id="PS50893">
    <property type="entry name" value="ABC_TRANSPORTER_2"/>
    <property type="match status" value="2"/>
</dbReference>
<dbReference type="EMBL" id="JBHFNS010000069">
    <property type="protein sequence ID" value="MFB2937067.1"/>
    <property type="molecule type" value="Genomic_DNA"/>
</dbReference>
<feature type="domain" description="ABC transporter" evidence="3">
    <location>
        <begin position="3"/>
        <end position="242"/>
    </location>
</feature>
<dbReference type="Gene3D" id="3.40.50.300">
    <property type="entry name" value="P-loop containing nucleotide triphosphate hydrolases"/>
    <property type="match status" value="2"/>
</dbReference>
<gene>
    <name evidence="4" type="ORF">ACE1B6_17600</name>
</gene>
<dbReference type="CDD" id="cd03216">
    <property type="entry name" value="ABC_Carb_Monos_I"/>
    <property type="match status" value="1"/>
</dbReference>
<feature type="domain" description="ABC transporter" evidence="3">
    <location>
        <begin position="257"/>
        <end position="493"/>
    </location>
</feature>
<dbReference type="SUPFAM" id="SSF52540">
    <property type="entry name" value="P-loop containing nucleoside triphosphate hydrolases"/>
    <property type="match status" value="2"/>
</dbReference>
<evidence type="ECO:0000313" key="4">
    <source>
        <dbReference type="EMBL" id="MFB2937067.1"/>
    </source>
</evidence>
<dbReference type="Proteomes" id="UP001576776">
    <property type="component" value="Unassembled WGS sequence"/>
</dbReference>
<evidence type="ECO:0000259" key="3">
    <source>
        <dbReference type="PROSITE" id="PS50893"/>
    </source>
</evidence>
<keyword evidence="5" id="KW-1185">Reference proteome</keyword>
<dbReference type="GO" id="GO:0005524">
    <property type="term" value="F:ATP binding"/>
    <property type="evidence" value="ECO:0007669"/>
    <property type="project" value="UniProtKB-KW"/>
</dbReference>
<keyword evidence="1" id="KW-0547">Nucleotide-binding</keyword>
<reference evidence="4 5" key="1">
    <citation type="submission" date="2024-09" db="EMBL/GenBank/DDBJ databases">
        <title>Floridaenema gen nov. (Aerosakkonemataceae, Aerosakkonematales ord. nov., Cyanobacteria) from benthic tropical and subtropical fresh waters, with the description of four new species.</title>
        <authorList>
            <person name="Moretto J.A."/>
            <person name="Berthold D.E."/>
            <person name="Lefler F.W."/>
            <person name="Huang I.-S."/>
            <person name="Laughinghouse H. IV."/>
        </authorList>
    </citation>
    <scope>NUCLEOTIDE SEQUENCE [LARGE SCALE GENOMIC DNA]</scope>
    <source>
        <strain evidence="4 5">BLCC-F154</strain>
    </source>
</reference>
<organism evidence="4 5">
    <name type="scientific">Floridaenema fluviatile BLCC-F154</name>
    <dbReference type="NCBI Taxonomy" id="3153640"/>
    <lineage>
        <taxon>Bacteria</taxon>
        <taxon>Bacillati</taxon>
        <taxon>Cyanobacteriota</taxon>
        <taxon>Cyanophyceae</taxon>
        <taxon>Oscillatoriophycideae</taxon>
        <taxon>Aerosakkonematales</taxon>
        <taxon>Aerosakkonemataceae</taxon>
        <taxon>Floridanema</taxon>
        <taxon>Floridanema fluviatile</taxon>
    </lineage>
</organism>
<proteinExistence type="predicted"/>
<dbReference type="SMART" id="SM00382">
    <property type="entry name" value="AAA"/>
    <property type="match status" value="2"/>
</dbReference>
<sequence>MKIELQNITKRFGNVLANDDVFLTVEAGTIHGILGENGAGKSTLVKILSGFIRHDRGTILLNGKPTEVKTPAAAIRAGIGMLHQDPLDFPTLSVLDNFMIGREEGKAKTSSVVLPKKLAKKELKTLAFEFNFYLDVNEILGNLTIGERQQLEILRLLSLGVKTLIFDEPTTGISALQKDALFAAMRKLADSGKSLIFVSHKLEDVGVLCDRVTVMRQGKVVGKAKLPCPENRLVEMMFGRELATPNKPKTASAEIALQLDNIIVKTERLTLQIDELNIKSGEVIGLAGLEGNGQKLLLLICAGLLSPTSGNIMINGQDMSKKTYQNYLKAGVGFLPADRQKEGLVNGLTIQDHVALRQSLGKRAFVNWKEILTVSKDKISLFNIRGKADTKVESLSGGNQQRTQLALLPMPLKLLLMEHPTRGLDIESTIWVWQQLIARCQTGTTILFTSSDLDEIVQYSDRILVFSGGNVSAPIDTKELTVNKLGQMIGGKFEDGGLGTRDWGLGTGEE</sequence>
<comment type="caution">
    <text evidence="4">The sequence shown here is derived from an EMBL/GenBank/DDBJ whole genome shotgun (WGS) entry which is preliminary data.</text>
</comment>
<dbReference type="InterPro" id="IPR003593">
    <property type="entry name" value="AAA+_ATPase"/>
</dbReference>